<dbReference type="GO" id="GO:0020037">
    <property type="term" value="F:heme binding"/>
    <property type="evidence" value="ECO:0007669"/>
    <property type="project" value="InterPro"/>
</dbReference>
<dbReference type="OrthoDB" id="1470350at2759"/>
<dbReference type="InterPro" id="IPR001128">
    <property type="entry name" value="Cyt_P450"/>
</dbReference>
<comment type="similarity">
    <text evidence="3">Belongs to the cytochrome P450 family.</text>
</comment>
<dbReference type="GO" id="GO:0016705">
    <property type="term" value="F:oxidoreductase activity, acting on paired donors, with incorporation or reduction of molecular oxygen"/>
    <property type="evidence" value="ECO:0007669"/>
    <property type="project" value="InterPro"/>
</dbReference>
<dbReference type="AlphaFoldDB" id="A0A0H2R7G8"/>
<comment type="pathway">
    <text evidence="2">Secondary metabolite biosynthesis.</text>
</comment>
<keyword evidence="8" id="KW-1185">Reference proteome</keyword>
<dbReference type="Gene3D" id="1.10.630.10">
    <property type="entry name" value="Cytochrome P450"/>
    <property type="match status" value="1"/>
</dbReference>
<dbReference type="InterPro" id="IPR002403">
    <property type="entry name" value="Cyt_P450_E_grp-IV"/>
</dbReference>
<keyword evidence="6" id="KW-0349">Heme</keyword>
<dbReference type="PANTHER" id="PTHR24305:SF223">
    <property type="entry name" value="CYTOCHROME P450-DIT2"/>
    <property type="match status" value="1"/>
</dbReference>
<proteinExistence type="inferred from homology"/>
<comment type="cofactor">
    <cofactor evidence="1 6">
        <name>heme</name>
        <dbReference type="ChEBI" id="CHEBI:30413"/>
    </cofactor>
</comment>
<dbReference type="GO" id="GO:0005506">
    <property type="term" value="F:iron ion binding"/>
    <property type="evidence" value="ECO:0007669"/>
    <property type="project" value="InterPro"/>
</dbReference>
<dbReference type="Pfam" id="PF00067">
    <property type="entry name" value="p450"/>
    <property type="match status" value="1"/>
</dbReference>
<evidence type="ECO:0000256" key="1">
    <source>
        <dbReference type="ARBA" id="ARBA00001971"/>
    </source>
</evidence>
<evidence type="ECO:0000256" key="5">
    <source>
        <dbReference type="ARBA" id="ARBA00023004"/>
    </source>
</evidence>
<dbReference type="STRING" id="27342.A0A0H2R7G8"/>
<protein>
    <submittedName>
        <fullName evidence="7">Cytochrome P450</fullName>
    </submittedName>
</protein>
<dbReference type="EMBL" id="KQ086121">
    <property type="protein sequence ID" value="KLO07770.1"/>
    <property type="molecule type" value="Genomic_DNA"/>
</dbReference>
<gene>
    <name evidence="7" type="ORF">SCHPADRAFT_881206</name>
</gene>
<dbReference type="InParanoid" id="A0A0H2R7G8"/>
<feature type="binding site" description="axial binding residue" evidence="6">
    <location>
        <position position="449"/>
    </location>
    <ligand>
        <name>heme</name>
        <dbReference type="ChEBI" id="CHEBI:30413"/>
    </ligand>
    <ligandPart>
        <name>Fe</name>
        <dbReference type="ChEBI" id="CHEBI:18248"/>
    </ligandPart>
</feature>
<dbReference type="PRINTS" id="PR00465">
    <property type="entry name" value="EP450IV"/>
</dbReference>
<dbReference type="SUPFAM" id="SSF48264">
    <property type="entry name" value="Cytochrome P450"/>
    <property type="match status" value="1"/>
</dbReference>
<keyword evidence="5 6" id="KW-0408">Iron</keyword>
<name>A0A0H2R7G8_9AGAM</name>
<evidence type="ECO:0000256" key="4">
    <source>
        <dbReference type="ARBA" id="ARBA00022723"/>
    </source>
</evidence>
<keyword evidence="4 6" id="KW-0479">Metal-binding</keyword>
<reference evidence="7 8" key="1">
    <citation type="submission" date="2015-04" db="EMBL/GenBank/DDBJ databases">
        <title>Complete genome sequence of Schizopora paradoxa KUC8140, a cosmopolitan wood degrader in East Asia.</title>
        <authorList>
            <consortium name="DOE Joint Genome Institute"/>
            <person name="Min B."/>
            <person name="Park H."/>
            <person name="Jang Y."/>
            <person name="Kim J.-J."/>
            <person name="Kim K.H."/>
            <person name="Pangilinan J."/>
            <person name="Lipzen A."/>
            <person name="Riley R."/>
            <person name="Grigoriev I.V."/>
            <person name="Spatafora J.W."/>
            <person name="Choi I.-G."/>
        </authorList>
    </citation>
    <scope>NUCLEOTIDE SEQUENCE [LARGE SCALE GENOMIC DNA]</scope>
    <source>
        <strain evidence="7 8">KUC8140</strain>
    </source>
</reference>
<dbReference type="InterPro" id="IPR036396">
    <property type="entry name" value="Cyt_P450_sf"/>
</dbReference>
<dbReference type="PANTHER" id="PTHR24305">
    <property type="entry name" value="CYTOCHROME P450"/>
    <property type="match status" value="1"/>
</dbReference>
<sequence length="508" mass="58125">MSLPAFLEGVQHDAVRYWPALVTLGVVWGVRRLFAVPKDLAHLPRVPILPTLWSFLSGESDDARIKRLVLPYANKHGESLVLVFAFDRWIVHVLDYKIARDIFEDIERYPKEVPPDGLFIWKLVGYTNIILANGDVWKRHSKVVKTALNRTVPLDDFTGLARQLFSVMKSSATGLLRWDDHTMRYTLDAVGTTAMGHNFEAIEDPHSSFVSQYHRVMESISNPIFLFFPRLAKIFPQTKSLQGIEDMKGRFTELLEEKKLNKGNDMLTYMLEEPGVTDEEYRDNVIVFFIAGHDTTAGSISSLTYYLAMNPKLQQRAREEVLEAMKDNKTGEPTMDDFRRMPYLQACIRETLRMNTPITYLVPRSLLEGQTFTGRGTKAGVPGKSYFVPKGASIIHDLTGIHYNELYWPDPHTFKPERFMNTAGGDNTDATKDSDVQAWLPFATGARQCPARNFALYEIRTLVAMLLREWEWELPADSPHRKGIINGFSPFALSLPKNLYIQFKRRKN</sequence>
<evidence type="ECO:0000313" key="8">
    <source>
        <dbReference type="Proteomes" id="UP000053477"/>
    </source>
</evidence>
<accession>A0A0H2R7G8</accession>
<evidence type="ECO:0000256" key="2">
    <source>
        <dbReference type="ARBA" id="ARBA00005179"/>
    </source>
</evidence>
<dbReference type="Proteomes" id="UP000053477">
    <property type="component" value="Unassembled WGS sequence"/>
</dbReference>
<evidence type="ECO:0000313" key="7">
    <source>
        <dbReference type="EMBL" id="KLO07770.1"/>
    </source>
</evidence>
<dbReference type="GO" id="GO:0004497">
    <property type="term" value="F:monooxygenase activity"/>
    <property type="evidence" value="ECO:0007669"/>
    <property type="project" value="InterPro"/>
</dbReference>
<dbReference type="PRINTS" id="PR00385">
    <property type="entry name" value="P450"/>
</dbReference>
<dbReference type="InterPro" id="IPR050121">
    <property type="entry name" value="Cytochrome_P450_monoxygenase"/>
</dbReference>
<organism evidence="7 8">
    <name type="scientific">Schizopora paradoxa</name>
    <dbReference type="NCBI Taxonomy" id="27342"/>
    <lineage>
        <taxon>Eukaryota</taxon>
        <taxon>Fungi</taxon>
        <taxon>Dikarya</taxon>
        <taxon>Basidiomycota</taxon>
        <taxon>Agaricomycotina</taxon>
        <taxon>Agaricomycetes</taxon>
        <taxon>Hymenochaetales</taxon>
        <taxon>Schizoporaceae</taxon>
        <taxon>Schizopora</taxon>
    </lineage>
</organism>
<evidence type="ECO:0000256" key="6">
    <source>
        <dbReference type="PIRSR" id="PIRSR602403-1"/>
    </source>
</evidence>
<evidence type="ECO:0000256" key="3">
    <source>
        <dbReference type="ARBA" id="ARBA00010617"/>
    </source>
</evidence>